<evidence type="ECO:0000313" key="4">
    <source>
        <dbReference type="EMBL" id="TGO26393.1"/>
    </source>
</evidence>
<name>A0A4Z1FW76_9HELO</name>
<dbReference type="Pfam" id="PF16335">
    <property type="entry name" value="GtaA_6_Hairpin"/>
    <property type="match status" value="1"/>
</dbReference>
<proteinExistence type="predicted"/>
<feature type="chain" id="PRO_5021233747" description="Glutaminase A" evidence="1">
    <location>
        <begin position="23"/>
        <end position="719"/>
    </location>
</feature>
<reference evidence="4 5" key="1">
    <citation type="submission" date="2017-12" db="EMBL/GenBank/DDBJ databases">
        <title>Comparative genomics of Botrytis spp.</title>
        <authorList>
            <person name="Valero-Jimenez C.A."/>
            <person name="Tapia P."/>
            <person name="Veloso J."/>
            <person name="Silva-Moreno E."/>
            <person name="Staats M."/>
            <person name="Valdes J.H."/>
            <person name="Van Kan J.A.L."/>
        </authorList>
    </citation>
    <scope>NUCLEOTIDE SEQUENCE [LARGE SCALE GENOMIC DNA]</scope>
    <source>
        <strain evidence="4 5">Bp0003</strain>
    </source>
</reference>
<comment type="caution">
    <text evidence="4">The sequence shown here is derived from an EMBL/GenBank/DDBJ whole genome shotgun (WGS) entry which is preliminary data.</text>
</comment>
<evidence type="ECO:0000259" key="2">
    <source>
        <dbReference type="Pfam" id="PF16335"/>
    </source>
</evidence>
<keyword evidence="1" id="KW-0732">Signal</keyword>
<dbReference type="EMBL" id="PQXI01000060">
    <property type="protein sequence ID" value="TGO26393.1"/>
    <property type="molecule type" value="Genomic_DNA"/>
</dbReference>
<dbReference type="PANTHER" id="PTHR31987:SF1">
    <property type="entry name" value="GLUTAMINASE A"/>
    <property type="match status" value="1"/>
</dbReference>
<dbReference type="Pfam" id="PF17168">
    <property type="entry name" value="DUF5127"/>
    <property type="match status" value="1"/>
</dbReference>
<dbReference type="InterPro" id="IPR008928">
    <property type="entry name" value="6-hairpin_glycosidase_sf"/>
</dbReference>
<feature type="domain" description="Glutaminase A central" evidence="2">
    <location>
        <begin position="357"/>
        <end position="708"/>
    </location>
</feature>
<sequence length="719" mass="79882">MMVPINFILLGVLSTAITQSYAQGTFTPERPPAVPLMVKSPYLNSWQIFGTNATDYENGNSLALRWSTFWQDSSNQITGMTGIVRVDGEPLTWMGYPYAADNKTLLKSAKQTSFEYTSTKSIFTFDVGGKINLTATFLSPLNPKDLKQQSLTMAYLHVDVMSTDGKTHDVSVYADISAEWVSGDRSSKAQWDYGVTDDKVAYHRVYRQEQLTFTEINEQAEWGYWYWATQDNSNITYQSGADRVVRAAFQSKGELPNTKDWNYRAINDEFPTFGFAKNFGNLYTTAQEVVFVLGFAQKDAIQFDGSGGNTTLPSLWTSYFATDTDALSFFYNEWDTSHSFSNTFDDMISRDSIAFGGQDYLTITSLSARQAFGATQLVGNSSNPYLFVKEISSDGNVQTVDVLFPMHPILLYTNPLLLKLALKPLFENQETGRYPNTYSMHDLGSAYPNATGHSAGNDEEMPLEECGNMLIMSLSYFRATNDTEFLNDHYSILDQWTQYLIASALIPANQLSTDDFAGKLVNQTNLALKGIIGIKAMAEIASLTSHSDVSSNYSSIAQNYVEKWMHLAVVNSTGSSSSSPMLAHTSLNYANPSSYSLLYNLFPDKLLSLNIIPQSIYDMQSTFYPSVTNTYGVPLDSRHEWTKSDWNIWCASIASDQTKKEMIGNVAKFVGMSESGVALTDFYDTKTADLADFGAHFIARPVVGGHFAGVALNKLGVKL</sequence>
<feature type="signal peptide" evidence="1">
    <location>
        <begin position="1"/>
        <end position="22"/>
    </location>
</feature>
<evidence type="ECO:0000313" key="5">
    <source>
        <dbReference type="Proteomes" id="UP000297910"/>
    </source>
</evidence>
<dbReference type="SUPFAM" id="SSF48208">
    <property type="entry name" value="Six-hairpin glycosidases"/>
    <property type="match status" value="1"/>
</dbReference>
<protein>
    <recommendedName>
        <fullName evidence="6">Glutaminase A</fullName>
    </recommendedName>
</protein>
<organism evidence="4 5">
    <name type="scientific">Botrytis paeoniae</name>
    <dbReference type="NCBI Taxonomy" id="278948"/>
    <lineage>
        <taxon>Eukaryota</taxon>
        <taxon>Fungi</taxon>
        <taxon>Dikarya</taxon>
        <taxon>Ascomycota</taxon>
        <taxon>Pezizomycotina</taxon>
        <taxon>Leotiomycetes</taxon>
        <taxon>Helotiales</taxon>
        <taxon>Sclerotiniaceae</taxon>
        <taxon>Botrytis</taxon>
    </lineage>
</organism>
<dbReference type="Proteomes" id="UP000297910">
    <property type="component" value="Unassembled WGS sequence"/>
</dbReference>
<dbReference type="InterPro" id="IPR052743">
    <property type="entry name" value="Glutaminase_GtaA"/>
</dbReference>
<keyword evidence="5" id="KW-1185">Reference proteome</keyword>
<dbReference type="GO" id="GO:0005975">
    <property type="term" value="P:carbohydrate metabolic process"/>
    <property type="evidence" value="ECO:0007669"/>
    <property type="project" value="InterPro"/>
</dbReference>
<feature type="domain" description="Glutaminase A N-terminal" evidence="3">
    <location>
        <begin position="119"/>
        <end position="351"/>
    </location>
</feature>
<dbReference type="InterPro" id="IPR033433">
    <property type="entry name" value="GtaA_N"/>
</dbReference>
<evidence type="ECO:0008006" key="6">
    <source>
        <dbReference type="Google" id="ProtNLM"/>
    </source>
</evidence>
<evidence type="ECO:0000259" key="3">
    <source>
        <dbReference type="Pfam" id="PF17168"/>
    </source>
</evidence>
<accession>A0A4Z1FW76</accession>
<dbReference type="PANTHER" id="PTHR31987">
    <property type="entry name" value="GLUTAMINASE A-RELATED"/>
    <property type="match status" value="1"/>
</dbReference>
<dbReference type="InterPro" id="IPR032514">
    <property type="entry name" value="GtaA_central"/>
</dbReference>
<gene>
    <name evidence="4" type="ORF">BPAE_0060g00080</name>
</gene>
<evidence type="ECO:0000256" key="1">
    <source>
        <dbReference type="SAM" id="SignalP"/>
    </source>
</evidence>
<dbReference type="AlphaFoldDB" id="A0A4Z1FW76"/>